<keyword evidence="3" id="KW-1185">Reference proteome</keyword>
<evidence type="ECO:0000313" key="2">
    <source>
        <dbReference type="EMBL" id="MBB5976952.1"/>
    </source>
</evidence>
<protein>
    <submittedName>
        <fullName evidence="2">Uncharacterized protein</fullName>
    </submittedName>
</protein>
<dbReference type="EMBL" id="JACHNF010000001">
    <property type="protein sequence ID" value="MBB5976952.1"/>
    <property type="molecule type" value="Genomic_DNA"/>
</dbReference>
<dbReference type="RefSeq" id="WP_184830630.1">
    <property type="nucleotide sequence ID" value="NZ_BAAAVN010000005.1"/>
</dbReference>
<dbReference type="AlphaFoldDB" id="A0A841DEM8"/>
<name>A0A841DEM8_9ACTN</name>
<evidence type="ECO:0000313" key="3">
    <source>
        <dbReference type="Proteomes" id="UP000558997"/>
    </source>
</evidence>
<sequence length="362" mass="39933">MFELRAGEQPFAGLELNFRARGNEQLVYTADQYPGVAVKVHWFDTKLILESLGAEAAAHWLDGTIGAAGRGALRSHGADMSRRLDNLRAAFGDGHSIPRSCGTIDFPFPGRVLRELGFPEAIDSEATYVIPAPVTVQDWRSLTGGRDLAIGKALPDRPSAADVTRMGQQWLEHSLPPGFEPELLTRLSPDSTVPEFITATRDHPELAASTRAFIDSARQYTHDTGELFALRGRDNLYFDAAGEFHLIDTLGRPAWQLSIGHVQDKLEWIKDHGEPPPGPGSLAPIVTTIASLNALADEVGTEPYWELPTDLRPYPWDTYHACINWQTDGLPHEQQTQAQRQAIAEATRARPTNPHRGNNRSI</sequence>
<organism evidence="2 3">
    <name type="scientific">Kribbella solani</name>
    <dbReference type="NCBI Taxonomy" id="236067"/>
    <lineage>
        <taxon>Bacteria</taxon>
        <taxon>Bacillati</taxon>
        <taxon>Actinomycetota</taxon>
        <taxon>Actinomycetes</taxon>
        <taxon>Propionibacteriales</taxon>
        <taxon>Kribbellaceae</taxon>
        <taxon>Kribbella</taxon>
    </lineage>
</organism>
<reference evidence="2 3" key="1">
    <citation type="submission" date="2020-08" db="EMBL/GenBank/DDBJ databases">
        <title>Sequencing the genomes of 1000 actinobacteria strains.</title>
        <authorList>
            <person name="Klenk H.-P."/>
        </authorList>
    </citation>
    <scope>NUCLEOTIDE SEQUENCE [LARGE SCALE GENOMIC DNA]</scope>
    <source>
        <strain evidence="2 3">DSM 17294</strain>
    </source>
</reference>
<feature type="region of interest" description="Disordered" evidence="1">
    <location>
        <begin position="333"/>
        <end position="362"/>
    </location>
</feature>
<dbReference type="Proteomes" id="UP000558997">
    <property type="component" value="Unassembled WGS sequence"/>
</dbReference>
<comment type="caution">
    <text evidence="2">The sequence shown here is derived from an EMBL/GenBank/DDBJ whole genome shotgun (WGS) entry which is preliminary data.</text>
</comment>
<accession>A0A841DEM8</accession>
<evidence type="ECO:0000256" key="1">
    <source>
        <dbReference type="SAM" id="MobiDB-lite"/>
    </source>
</evidence>
<gene>
    <name evidence="2" type="ORF">HDA44_000293</name>
</gene>
<proteinExistence type="predicted"/>